<dbReference type="EMBL" id="JQBS01000017">
    <property type="protein sequence ID" value="KRN56999.1"/>
    <property type="molecule type" value="Genomic_DNA"/>
</dbReference>
<reference evidence="1 2" key="1">
    <citation type="journal article" date="2015" name="Genome Announc.">
        <title>Expanding the biotechnology potential of lactobacilli through comparative genomics of 213 strains and associated genera.</title>
        <authorList>
            <person name="Sun Z."/>
            <person name="Harris H.M."/>
            <person name="McCann A."/>
            <person name="Guo C."/>
            <person name="Argimon S."/>
            <person name="Zhang W."/>
            <person name="Yang X."/>
            <person name="Jeffery I.B."/>
            <person name="Cooney J.C."/>
            <person name="Kagawa T.F."/>
            <person name="Liu W."/>
            <person name="Song Y."/>
            <person name="Salvetti E."/>
            <person name="Wrobel A."/>
            <person name="Rasinkangas P."/>
            <person name="Parkhill J."/>
            <person name="Rea M.C."/>
            <person name="O'Sullivan O."/>
            <person name="Ritari J."/>
            <person name="Douillard F.P."/>
            <person name="Paul Ross R."/>
            <person name="Yang R."/>
            <person name="Briner A.E."/>
            <person name="Felis G.E."/>
            <person name="de Vos W.M."/>
            <person name="Barrangou R."/>
            <person name="Klaenhammer T.R."/>
            <person name="Caufield P.W."/>
            <person name="Cui Y."/>
            <person name="Zhang H."/>
            <person name="O'Toole P.W."/>
        </authorList>
    </citation>
    <scope>NUCLEOTIDE SEQUENCE [LARGE SCALE GENOMIC DNA]</scope>
    <source>
        <strain evidence="1 2">DSM 20623</strain>
    </source>
</reference>
<gene>
    <name evidence="1" type="ORF">IV74_GL000649</name>
</gene>
<name>A0A0R2I542_CARDV</name>
<dbReference type="AlphaFoldDB" id="A0A0R2I542"/>
<evidence type="ECO:0000313" key="1">
    <source>
        <dbReference type="EMBL" id="KRN56999.1"/>
    </source>
</evidence>
<evidence type="ECO:0000313" key="2">
    <source>
        <dbReference type="Proteomes" id="UP000051658"/>
    </source>
</evidence>
<keyword evidence="2" id="KW-1185">Reference proteome</keyword>
<dbReference type="RefSeq" id="WP_034571954.1">
    <property type="nucleotide sequence ID" value="NZ_JQBS01000017.1"/>
</dbReference>
<sequence>MEYPKQNNYLRSCLLFGSLFSFNVFLDLNVRTEVFAETGVYLYQVDGINQTVNQTLPVDPMDPNKTVEPLPPEYSPRIDQQKDKETEYFSVSPPNGKKAVLIDSLKVQNVKQKTPLTELNPLILNVSSEVNNGGGFGADNSKRSYLSEMYLSLTGSLLYGEAVDFKKEYLL</sequence>
<accession>A0A0R2I542</accession>
<dbReference type="Proteomes" id="UP000051658">
    <property type="component" value="Unassembled WGS sequence"/>
</dbReference>
<comment type="caution">
    <text evidence="1">The sequence shown here is derived from an EMBL/GenBank/DDBJ whole genome shotgun (WGS) entry which is preliminary data.</text>
</comment>
<organism evidence="1 2">
    <name type="scientific">Carnobacterium divergens DSM 20623</name>
    <dbReference type="NCBI Taxonomy" id="1449336"/>
    <lineage>
        <taxon>Bacteria</taxon>
        <taxon>Bacillati</taxon>
        <taxon>Bacillota</taxon>
        <taxon>Bacilli</taxon>
        <taxon>Lactobacillales</taxon>
        <taxon>Carnobacteriaceae</taxon>
        <taxon>Carnobacterium</taxon>
    </lineage>
</organism>
<protein>
    <submittedName>
        <fullName evidence="1">Uncharacterized protein</fullName>
    </submittedName>
</protein>
<dbReference type="PATRIC" id="fig|1449336.4.peg.663"/>
<proteinExistence type="predicted"/>
<dbReference type="GeneID" id="89587940"/>